<dbReference type="AlphaFoldDB" id="A0A9W7W4G2"/>
<reference evidence="2 3" key="1">
    <citation type="journal article" date="2018" name="IMA Fungus">
        <title>IMA Genome-F 10: Nine draft genome sequences of Claviceps purpurea s.lat., including C. arundinis, C. humidiphila, and C. cf. spartinae, pseudomolecules for the pitch canker pathogen Fusarium circinatum, draft genome of Davidsoniella eucalypti, Grosmannia galeiformis, Quambalaria eucalypti, and Teratosphaeria destructans.</title>
        <authorList>
            <person name="Wingfield B.D."/>
            <person name="Liu M."/>
            <person name="Nguyen H.D."/>
            <person name="Lane F.A."/>
            <person name="Morgan S.W."/>
            <person name="De Vos L."/>
            <person name="Wilken P.M."/>
            <person name="Duong T.A."/>
            <person name="Aylward J."/>
            <person name="Coetzee M.P."/>
            <person name="Dadej K."/>
            <person name="De Beer Z.W."/>
            <person name="Findlay W."/>
            <person name="Havenga M."/>
            <person name="Kolarik M."/>
            <person name="Menzies J.G."/>
            <person name="Naidoo K."/>
            <person name="Pochopski O."/>
            <person name="Shoukouhi P."/>
            <person name="Santana Q.C."/>
            <person name="Seifert K.A."/>
            <person name="Soal N."/>
            <person name="Steenkamp E.T."/>
            <person name="Tatham C.T."/>
            <person name="van der Nest M.A."/>
            <person name="Wingfield M.J."/>
        </authorList>
    </citation>
    <scope>NUCLEOTIDE SEQUENCE [LARGE SCALE GENOMIC DNA]</scope>
    <source>
        <strain evidence="2">CMW44962</strain>
    </source>
</reference>
<dbReference type="SUPFAM" id="SSF69848">
    <property type="entry name" value="LCCL domain"/>
    <property type="match status" value="1"/>
</dbReference>
<feature type="compositionally biased region" description="Basic and acidic residues" evidence="1">
    <location>
        <begin position="426"/>
        <end position="444"/>
    </location>
</feature>
<feature type="compositionally biased region" description="Basic and acidic residues" evidence="1">
    <location>
        <begin position="290"/>
        <end position="306"/>
    </location>
</feature>
<feature type="region of interest" description="Disordered" evidence="1">
    <location>
        <begin position="475"/>
        <end position="528"/>
    </location>
</feature>
<feature type="region of interest" description="Disordered" evidence="1">
    <location>
        <begin position="840"/>
        <end position="870"/>
    </location>
</feature>
<feature type="compositionally biased region" description="Pro residues" evidence="1">
    <location>
        <begin position="133"/>
        <end position="155"/>
    </location>
</feature>
<dbReference type="InterPro" id="IPR013951">
    <property type="entry name" value="Rxt3"/>
</dbReference>
<proteinExistence type="predicted"/>
<dbReference type="Proteomes" id="UP001138500">
    <property type="component" value="Unassembled WGS sequence"/>
</dbReference>
<feature type="region of interest" description="Disordered" evidence="1">
    <location>
        <begin position="545"/>
        <end position="704"/>
    </location>
</feature>
<feature type="region of interest" description="Disordered" evidence="1">
    <location>
        <begin position="357"/>
        <end position="453"/>
    </location>
</feature>
<feature type="compositionally biased region" description="Polar residues" evidence="1">
    <location>
        <begin position="549"/>
        <end position="576"/>
    </location>
</feature>
<dbReference type="InterPro" id="IPR036609">
    <property type="entry name" value="LCCL_sf"/>
</dbReference>
<feature type="compositionally biased region" description="Basic and acidic residues" evidence="1">
    <location>
        <begin position="357"/>
        <end position="368"/>
    </location>
</feature>
<feature type="compositionally biased region" description="Basic residues" evidence="1">
    <location>
        <begin position="622"/>
        <end position="648"/>
    </location>
</feature>
<organism evidence="2 3">
    <name type="scientific">Teratosphaeria destructans</name>
    <dbReference type="NCBI Taxonomy" id="418781"/>
    <lineage>
        <taxon>Eukaryota</taxon>
        <taxon>Fungi</taxon>
        <taxon>Dikarya</taxon>
        <taxon>Ascomycota</taxon>
        <taxon>Pezizomycotina</taxon>
        <taxon>Dothideomycetes</taxon>
        <taxon>Dothideomycetidae</taxon>
        <taxon>Mycosphaerellales</taxon>
        <taxon>Teratosphaeriaceae</taxon>
        <taxon>Teratosphaeria</taxon>
    </lineage>
</organism>
<feature type="compositionally biased region" description="Acidic residues" evidence="1">
    <location>
        <begin position="842"/>
        <end position="854"/>
    </location>
</feature>
<protein>
    <submittedName>
        <fullName evidence="2">Histone deacetylation protein Rxt3</fullName>
    </submittedName>
</protein>
<gene>
    <name evidence="2" type="ORF">Tdes44962_MAKER08572</name>
</gene>
<reference evidence="2 3" key="2">
    <citation type="journal article" date="2021" name="Curr. Genet.">
        <title>Genetic response to nitrogen starvation in the aggressive Eucalyptus foliar pathogen Teratosphaeria destructans.</title>
        <authorList>
            <person name="Havenga M."/>
            <person name="Wingfield B.D."/>
            <person name="Wingfield M.J."/>
            <person name="Dreyer L.L."/>
            <person name="Roets F."/>
            <person name="Aylward J."/>
        </authorList>
    </citation>
    <scope>NUCLEOTIDE SEQUENCE [LARGE SCALE GENOMIC DNA]</scope>
    <source>
        <strain evidence="2">CMW44962</strain>
    </source>
</reference>
<dbReference type="OrthoDB" id="3596986at2759"/>
<name>A0A9W7W4G2_9PEZI</name>
<feature type="compositionally biased region" description="Basic residues" evidence="1">
    <location>
        <begin position="672"/>
        <end position="696"/>
    </location>
</feature>
<feature type="compositionally biased region" description="Basic and acidic residues" evidence="1">
    <location>
        <begin position="268"/>
        <end position="280"/>
    </location>
</feature>
<dbReference type="Pfam" id="PF08642">
    <property type="entry name" value="Rxt3"/>
    <property type="match status" value="1"/>
</dbReference>
<evidence type="ECO:0000313" key="3">
    <source>
        <dbReference type="Proteomes" id="UP001138500"/>
    </source>
</evidence>
<dbReference type="Gene3D" id="2.170.130.20">
    <property type="entry name" value="LCCL-like domain"/>
    <property type="match status" value="1"/>
</dbReference>
<feature type="region of interest" description="Disordered" evidence="1">
    <location>
        <begin position="1"/>
        <end position="327"/>
    </location>
</feature>
<feature type="compositionally biased region" description="Basic and acidic residues" evidence="1">
    <location>
        <begin position="605"/>
        <end position="615"/>
    </location>
</feature>
<feature type="compositionally biased region" description="Pro residues" evidence="1">
    <location>
        <begin position="223"/>
        <end position="234"/>
    </location>
</feature>
<evidence type="ECO:0000256" key="1">
    <source>
        <dbReference type="SAM" id="MobiDB-lite"/>
    </source>
</evidence>
<keyword evidence="3" id="KW-1185">Reference proteome</keyword>
<feature type="compositionally biased region" description="Basic and acidic residues" evidence="1">
    <location>
        <begin position="475"/>
        <end position="487"/>
    </location>
</feature>
<evidence type="ECO:0000313" key="2">
    <source>
        <dbReference type="EMBL" id="KAH9835108.1"/>
    </source>
</evidence>
<sequence>MAHRPGERPPFSSHPPPAPGYPLPFAQPPPGPHQPPVQIPFSDPFQTSRDPFLHGRRGSFGPTRAWPSTSGNVLPPHPQHQPSPQQQPHQLPPPPPHAPHQNGAAHMPLPYDATRRGSLGSASSSPQYGRGPLDPPPLPPFATRNMPPPSSPQMLPPSSAATHLSSAPRGPPTASPFAGVRDLASHPSHRPGAGMSISSILGGGERDERKPQVSPHTTGFPQPSLPPSMRPPSPGRARSASMREGVGRREPSPLRESILGEPRAQSAFHDRGVSESKKEGIFASPQFQRESPHSFRAFRPEQEHRIPMNGLGRPSSQPIELSGPRTVDEIVGSRRDILPGEGRFGTFRQFGEAGGLLRRDMTPRHDAHPFPNGITSQPRERNIYGSPQTDRDGRPGPPRYAPGPFGNPTREESAGLFRPSYQQMPDHARESIEARHDFRREEPRSSPPISELGYIRGRNGIIDRPLALDEHQRMDVMNRDQQHRKGSDGSGPRSLFSGVSPELNRKGRTTPLPQAVQGAQPKHVGPGGDNPGIKMEFGRMFSGLGSGVKSATPTAGQTAHGISTPTRLSPSRQQENGDLVRTAVGSIEDTKSSSRPRGGRKSGRRSRDEERDGRGTPDSQRGGKRTKTTAAPHHHHHHLHGHHHHHHVHENGESQGGFGMMRFTSNPASGPPHHHHHQHGINAHPAHHHHHHHHPPAKSAPPSYKPALTVQTKALLATVADKPRLHLGSRIYSTELSQPANADVSLDAKLKYRSRMKVLPYLQDRENCTFTIRVPRYYLQTTDAANENDEPSPLAAICQQRQVWGTSVYTDDSDVVAAAVHSGWLKGDFGEFNDDLQHLCDDEPDIEANDDDTSTDPPLTFDTRPPKPAKIPASHDLHITVLILPALDQYVSTTQHCIRSREWRGKHDGMSYMVHRIEFVDEGPATRFCERGLVAKKQRMAIEEAARREAAAGLLMFANGGGEGRVSVSVGA</sequence>
<feature type="compositionally biased region" description="Pro residues" evidence="1">
    <location>
        <begin position="12"/>
        <end position="38"/>
    </location>
</feature>
<accession>A0A9W7W4G2</accession>
<dbReference type="EMBL" id="RIBY02000946">
    <property type="protein sequence ID" value="KAH9835108.1"/>
    <property type="molecule type" value="Genomic_DNA"/>
</dbReference>
<comment type="caution">
    <text evidence="2">The sequence shown here is derived from an EMBL/GenBank/DDBJ whole genome shotgun (WGS) entry which is preliminary data.</text>
</comment>